<evidence type="ECO:0000313" key="2">
    <source>
        <dbReference type="Proteomes" id="UP001497516"/>
    </source>
</evidence>
<gene>
    <name evidence="1" type="ORF">LTRI10_LOCUS47113</name>
</gene>
<proteinExistence type="predicted"/>
<accession>A0AAV2G9R6</accession>
<evidence type="ECO:0000313" key="1">
    <source>
        <dbReference type="EMBL" id="CAL1407448.1"/>
    </source>
</evidence>
<keyword evidence="2" id="KW-1185">Reference proteome</keyword>
<sequence length="97" mass="10178">MDGGASGFRSYGGAVLDRLDYMVIGLDLKSMTLKQVICKDMVHCSPRHKITVHSILIGPWSAAGPACLFLLDACFSLSLAVLSSVVAVSVALPSAEP</sequence>
<reference evidence="1 2" key="1">
    <citation type="submission" date="2024-04" db="EMBL/GenBank/DDBJ databases">
        <authorList>
            <person name="Fracassetti M."/>
        </authorList>
    </citation>
    <scope>NUCLEOTIDE SEQUENCE [LARGE SCALE GENOMIC DNA]</scope>
</reference>
<dbReference type="Proteomes" id="UP001497516">
    <property type="component" value="Chromosome 8"/>
</dbReference>
<name>A0AAV2G9R6_9ROSI</name>
<organism evidence="1 2">
    <name type="scientific">Linum trigynum</name>
    <dbReference type="NCBI Taxonomy" id="586398"/>
    <lineage>
        <taxon>Eukaryota</taxon>
        <taxon>Viridiplantae</taxon>
        <taxon>Streptophyta</taxon>
        <taxon>Embryophyta</taxon>
        <taxon>Tracheophyta</taxon>
        <taxon>Spermatophyta</taxon>
        <taxon>Magnoliopsida</taxon>
        <taxon>eudicotyledons</taxon>
        <taxon>Gunneridae</taxon>
        <taxon>Pentapetalae</taxon>
        <taxon>rosids</taxon>
        <taxon>fabids</taxon>
        <taxon>Malpighiales</taxon>
        <taxon>Linaceae</taxon>
        <taxon>Linum</taxon>
    </lineage>
</organism>
<protein>
    <submittedName>
        <fullName evidence="1">Uncharacterized protein</fullName>
    </submittedName>
</protein>
<dbReference type="AlphaFoldDB" id="A0AAV2G9R6"/>
<dbReference type="EMBL" id="OZ034821">
    <property type="protein sequence ID" value="CAL1407448.1"/>
    <property type="molecule type" value="Genomic_DNA"/>
</dbReference>